<dbReference type="RefSeq" id="WP_145360076.1">
    <property type="nucleotide sequence ID" value="NZ_CP036265.1"/>
</dbReference>
<dbReference type="InterPro" id="IPR036736">
    <property type="entry name" value="ACP-like_sf"/>
</dbReference>
<evidence type="ECO:0000313" key="3">
    <source>
        <dbReference type="Proteomes" id="UP000318741"/>
    </source>
</evidence>
<dbReference type="Pfam" id="PF00550">
    <property type="entry name" value="PP-binding"/>
    <property type="match status" value="1"/>
</dbReference>
<dbReference type="KEGG" id="acaf:CA12_32920"/>
<sequence>MTASQASPDAAHPAPAIRAFVHEQFPLAAQRDLSDDDSLLDSGAVDSLGILDLVGFLESRFEIQIADEDVVGEHFDSVAAMAEFVESKRAGI</sequence>
<evidence type="ECO:0000313" key="2">
    <source>
        <dbReference type="EMBL" id="QDT17180.1"/>
    </source>
</evidence>
<proteinExistence type="predicted"/>
<protein>
    <submittedName>
        <fullName evidence="2">Acyl carrier protein</fullName>
    </submittedName>
</protein>
<evidence type="ECO:0000259" key="1">
    <source>
        <dbReference type="PROSITE" id="PS50075"/>
    </source>
</evidence>
<feature type="domain" description="Carrier" evidence="1">
    <location>
        <begin position="11"/>
        <end position="89"/>
    </location>
</feature>
<dbReference type="Gene3D" id="1.10.1200.10">
    <property type="entry name" value="ACP-like"/>
    <property type="match status" value="1"/>
</dbReference>
<dbReference type="PROSITE" id="PS50075">
    <property type="entry name" value="CARRIER"/>
    <property type="match status" value="1"/>
</dbReference>
<dbReference type="OrthoDB" id="677810at2"/>
<dbReference type="EMBL" id="CP036265">
    <property type="protein sequence ID" value="QDT17180.1"/>
    <property type="molecule type" value="Genomic_DNA"/>
</dbReference>
<dbReference type="AlphaFoldDB" id="A0A517PCT3"/>
<keyword evidence="3" id="KW-1185">Reference proteome</keyword>
<dbReference type="InterPro" id="IPR009081">
    <property type="entry name" value="PP-bd_ACP"/>
</dbReference>
<dbReference type="Proteomes" id="UP000318741">
    <property type="component" value="Chromosome"/>
</dbReference>
<name>A0A517PCT3_9PLAN</name>
<reference evidence="2 3" key="1">
    <citation type="submission" date="2019-02" db="EMBL/GenBank/DDBJ databases">
        <title>Deep-cultivation of Planctomycetes and their phenomic and genomic characterization uncovers novel biology.</title>
        <authorList>
            <person name="Wiegand S."/>
            <person name="Jogler M."/>
            <person name="Boedeker C."/>
            <person name="Pinto D."/>
            <person name="Vollmers J."/>
            <person name="Rivas-Marin E."/>
            <person name="Kohn T."/>
            <person name="Peeters S.H."/>
            <person name="Heuer A."/>
            <person name="Rast P."/>
            <person name="Oberbeckmann S."/>
            <person name="Bunk B."/>
            <person name="Jeske O."/>
            <person name="Meyerdierks A."/>
            <person name="Storesund J.E."/>
            <person name="Kallscheuer N."/>
            <person name="Luecker S."/>
            <person name="Lage O.M."/>
            <person name="Pohl T."/>
            <person name="Merkel B.J."/>
            <person name="Hornburger P."/>
            <person name="Mueller R.-W."/>
            <person name="Bruemmer F."/>
            <person name="Labrenz M."/>
            <person name="Spormann A.M."/>
            <person name="Op den Camp H."/>
            <person name="Overmann J."/>
            <person name="Amann R."/>
            <person name="Jetten M.S.M."/>
            <person name="Mascher T."/>
            <person name="Medema M.H."/>
            <person name="Devos D.P."/>
            <person name="Kaster A.-K."/>
            <person name="Ovreas L."/>
            <person name="Rohde M."/>
            <person name="Galperin M.Y."/>
            <person name="Jogler C."/>
        </authorList>
    </citation>
    <scope>NUCLEOTIDE SEQUENCE [LARGE SCALE GENOMIC DNA]</scope>
    <source>
        <strain evidence="2 3">CA12</strain>
    </source>
</reference>
<organism evidence="2 3">
    <name type="scientific">Alienimonas californiensis</name>
    <dbReference type="NCBI Taxonomy" id="2527989"/>
    <lineage>
        <taxon>Bacteria</taxon>
        <taxon>Pseudomonadati</taxon>
        <taxon>Planctomycetota</taxon>
        <taxon>Planctomycetia</taxon>
        <taxon>Planctomycetales</taxon>
        <taxon>Planctomycetaceae</taxon>
        <taxon>Alienimonas</taxon>
    </lineage>
</organism>
<gene>
    <name evidence="2" type="ORF">CA12_32920</name>
</gene>
<dbReference type="SUPFAM" id="SSF47336">
    <property type="entry name" value="ACP-like"/>
    <property type="match status" value="1"/>
</dbReference>
<accession>A0A517PCT3</accession>